<sequence>MGDYKKNPAVPFEIWVPNKIRKRIAMHEKADSKLWKFIRASLTPTPLRALALLETPTPKVRGSMWSMLAGGLRNLLHGERK</sequence>
<protein>
    <submittedName>
        <fullName evidence="1">Uncharacterized protein</fullName>
    </submittedName>
</protein>
<proteinExistence type="predicted"/>
<evidence type="ECO:0000313" key="1">
    <source>
        <dbReference type="EMBL" id="KKN56268.1"/>
    </source>
</evidence>
<dbReference type="EMBL" id="LAZR01000851">
    <property type="protein sequence ID" value="KKN56268.1"/>
    <property type="molecule type" value="Genomic_DNA"/>
</dbReference>
<gene>
    <name evidence="1" type="ORF">LCGC14_0574130</name>
</gene>
<organism evidence="1">
    <name type="scientific">marine sediment metagenome</name>
    <dbReference type="NCBI Taxonomy" id="412755"/>
    <lineage>
        <taxon>unclassified sequences</taxon>
        <taxon>metagenomes</taxon>
        <taxon>ecological metagenomes</taxon>
    </lineage>
</organism>
<accession>A0A0F9URL9</accession>
<reference evidence="1" key="1">
    <citation type="journal article" date="2015" name="Nature">
        <title>Complex archaea that bridge the gap between prokaryotes and eukaryotes.</title>
        <authorList>
            <person name="Spang A."/>
            <person name="Saw J.H."/>
            <person name="Jorgensen S.L."/>
            <person name="Zaremba-Niedzwiedzka K."/>
            <person name="Martijn J."/>
            <person name="Lind A.E."/>
            <person name="van Eijk R."/>
            <person name="Schleper C."/>
            <person name="Guy L."/>
            <person name="Ettema T.J."/>
        </authorList>
    </citation>
    <scope>NUCLEOTIDE SEQUENCE</scope>
</reference>
<comment type="caution">
    <text evidence="1">The sequence shown here is derived from an EMBL/GenBank/DDBJ whole genome shotgun (WGS) entry which is preliminary data.</text>
</comment>
<dbReference type="AlphaFoldDB" id="A0A0F9URL9"/>
<name>A0A0F9URL9_9ZZZZ</name>